<dbReference type="EMBL" id="JBHIRY010000001">
    <property type="protein sequence ID" value="MFB5759103.1"/>
    <property type="molecule type" value="Genomic_DNA"/>
</dbReference>
<name>A0ABV5BVR9_9BACL</name>
<reference evidence="1 2" key="1">
    <citation type="submission" date="2024-09" db="EMBL/GenBank/DDBJ databases">
        <title>Paenibacillus zeirhizospherea sp. nov., isolated from surface of the maize (Zea mays) roots in a horticulture field, Hungary.</title>
        <authorList>
            <person name="Marton D."/>
            <person name="Farkas M."/>
            <person name="Bedics A."/>
            <person name="Toth E."/>
            <person name="Tancsics A."/>
            <person name="Boka K."/>
            <person name="Marati G."/>
            <person name="Kriszt B."/>
            <person name="Cserhati M."/>
        </authorList>
    </citation>
    <scope>NUCLEOTIDE SEQUENCE [LARGE SCALE GENOMIC DNA]</scope>
    <source>
        <strain evidence="1 2">JCM 18446</strain>
    </source>
</reference>
<evidence type="ECO:0000313" key="2">
    <source>
        <dbReference type="Proteomes" id="UP001580430"/>
    </source>
</evidence>
<proteinExistence type="predicted"/>
<protein>
    <submittedName>
        <fullName evidence="1">Uncharacterized protein</fullName>
    </submittedName>
</protein>
<keyword evidence="2" id="KW-1185">Reference proteome</keyword>
<evidence type="ECO:0000313" key="1">
    <source>
        <dbReference type="EMBL" id="MFB5759103.1"/>
    </source>
</evidence>
<gene>
    <name evidence="1" type="ORF">ACE5LO_01720</name>
</gene>
<organism evidence="1 2">
    <name type="scientific">Paenibacillus medicaginis</name>
    <dbReference type="NCBI Taxonomy" id="1470560"/>
    <lineage>
        <taxon>Bacteria</taxon>
        <taxon>Bacillati</taxon>
        <taxon>Bacillota</taxon>
        <taxon>Bacilli</taxon>
        <taxon>Bacillales</taxon>
        <taxon>Paenibacillaceae</taxon>
        <taxon>Paenibacillus</taxon>
    </lineage>
</organism>
<dbReference type="RefSeq" id="WP_375518355.1">
    <property type="nucleotide sequence ID" value="NZ_JBHIRY010000001.1"/>
</dbReference>
<accession>A0ABV5BVR9</accession>
<sequence length="240" mass="27479">MTSLNHILGYPEIISGIGEVHPITLKDYDLFESCSSVLYLTKAHFGENYADHFLLDLLVLGVNDDVIKNSLRLIFSIVTKKEVTLHIDASTNNYAFVIDEENQINKYNYDQLRQLIMKQNLMFEQKVYKNKIIKEWAEKALKARSKKGAKITIEDIISTISVFTGKHYKDLASYTIYQLQSDFNRINKLKDYDATIAFKCAGDDKSKIGHYAEFIDLFKNPNDDPFVDDSKLANLNSAIS</sequence>
<comment type="caution">
    <text evidence="1">The sequence shown here is derived from an EMBL/GenBank/DDBJ whole genome shotgun (WGS) entry which is preliminary data.</text>
</comment>
<dbReference type="Proteomes" id="UP001580430">
    <property type="component" value="Unassembled WGS sequence"/>
</dbReference>